<feature type="compositionally biased region" description="Acidic residues" evidence="3">
    <location>
        <begin position="1307"/>
        <end position="1330"/>
    </location>
</feature>
<dbReference type="Proteomes" id="UP000799536">
    <property type="component" value="Unassembled WGS sequence"/>
</dbReference>
<keyword evidence="2" id="KW-0175">Coiled coil</keyword>
<feature type="region of interest" description="Disordered" evidence="3">
    <location>
        <begin position="1059"/>
        <end position="1085"/>
    </location>
</feature>
<evidence type="ECO:0000259" key="4">
    <source>
        <dbReference type="PROSITE" id="PS50102"/>
    </source>
</evidence>
<feature type="compositionally biased region" description="Polar residues" evidence="3">
    <location>
        <begin position="399"/>
        <end position="412"/>
    </location>
</feature>
<dbReference type="InterPro" id="IPR012677">
    <property type="entry name" value="Nucleotide-bd_a/b_plait_sf"/>
</dbReference>
<feature type="compositionally biased region" description="Pro residues" evidence="3">
    <location>
        <begin position="1238"/>
        <end position="1248"/>
    </location>
</feature>
<organism evidence="5 6">
    <name type="scientific">Delitschia confertaspora ATCC 74209</name>
    <dbReference type="NCBI Taxonomy" id="1513339"/>
    <lineage>
        <taxon>Eukaryota</taxon>
        <taxon>Fungi</taxon>
        <taxon>Dikarya</taxon>
        <taxon>Ascomycota</taxon>
        <taxon>Pezizomycotina</taxon>
        <taxon>Dothideomycetes</taxon>
        <taxon>Pleosporomycetidae</taxon>
        <taxon>Pleosporales</taxon>
        <taxon>Delitschiaceae</taxon>
        <taxon>Delitschia</taxon>
    </lineage>
</organism>
<dbReference type="InterPro" id="IPR019607">
    <property type="entry name" value="Putative_zinc-finger_domain"/>
</dbReference>
<sequence length="1522" mass="162923">MANYPQPPYGGNGMPYSSISMPPQPPQVAPAPHGTPQDLRTHAAMAADGFHYNQQQYWPPPYQPSHGYQPVPFPPPMMGQNGMFLPPPPPPPPPPPNTGFYAPVPTPQFPLPSAPVPNHQATMGAQLPRPQQQMGPPARDRVLGMSEGDKEEGELSEGDRVSRSPARKTANPVPPPRSVPYNVQGDASAATGNGTAPQGVGHDLTQTRANDPSMRVSAQSNQQRDQDSTGMTIRQSISHDTVQARAKSQNNPVPIQATHHSVQETKALDELERKKREETKRFIALLYDNGVSYEQLVSDGGLHAGILWDLFLEANLPVQHSVPTRSPIGVHTGLSTNGAEKQSPGPKPGGSAISPQTQHSRGVAANGSIPRNSAGPIGVNSQDTQVKPAPPPQTRYKETQSQPTPLLNTSVPSIAHPRPQDIQAKPIPPLKTSVATTAPVKSAPSPIDRKDYIARLQAAKTGKSAPAKTTPPQKSEPALETSAPVDKVSLSSPPKTVQVAQTAPGPMSDAEKARKTELVRQKIQALQAAQAKKPLTPGAGKVLSQGIQGPPSQVPSPPATDVNGQEAGKSAISIQAPTGDEGAKRAYIGNVLLQVEEATLRNALSRFGEIDYLDINRSRKCAFAGFTTPAALHYAINNNPLKVNGVELRIEERRTRRGGPNSAGSNVHAPQPTHPSFNPVDTITRPQDPALTPQFGRAPQLAQAPQPAQGLTFPGIPGLFMTSSPSQPSLVMPPPPLQHVEETRDTNQVQTRKRPVASDFDEEPTVRPKGPGFTRPLGQSPHEHDDEPMIIEVSEDESEGDRMEIDEDDGTSNAPVGGSAMASQAGQSSLRNFGPLSNFPSRPPSVKSSSVVSTPPSAPTPTSLSHQEYLKKTEVHIAELRKKIAEKERLKKEKLAALKTIGGSSPTRNLGFSAMDRDLDGPAKTTPTPSYQMVNKDNTSKPGSVEVARTTTSVDAPDWRKQRRAEIESGLPSLDASLAENAARLSQLRQEMERLEADNRKRIQDKENLIKELESLGIDTEGMPHEELQAKKNEIVQQIENEAALQAYAENTQSVQVSGNAKSSAKTVESIPATGAPPGMKTAPMKEMDIPKQAGLIPGLAVATDSGVLDSVRGGDMGSTVNESVEKRKQQIALGPDAQPLETKDNPSASTAPAHVSASPIAASNGDVAMDDAEDFYSLEPDAALLSDEKTKQGVVLPDGISQISAASDPRSPSEEGEVAMSESSEEEEEYEPEEPEVVPPTAAPISPPGGRAREAVVTSLPVSSPSDEEEDAYKPPEINPQAGDPQPTSVPEVSANGEGRSGTEEYVTEDDDAMSLASDDSDSSEESDYEPLQNDSQSPNGAEPPSNATDHLAPQPQPTDAPERQVTISEPTLSTNLSTNDTTPYVPYESPLRMFKSYRYHPNFSKEVAGGFSSMTYSHQIDADRPLCSFEASGGICNDPRCEGQHFKDLAISGDKILVQLGTANPGRTPEDRNAWVDGLKLVLKDLRAQGLKDPNVVAEEISKFRRRFLKDDTRIINIPE</sequence>
<feature type="compositionally biased region" description="Polar residues" evidence="3">
    <location>
        <begin position="204"/>
        <end position="231"/>
    </location>
</feature>
<dbReference type="GO" id="GO:0003723">
    <property type="term" value="F:RNA binding"/>
    <property type="evidence" value="ECO:0007669"/>
    <property type="project" value="UniProtKB-UniRule"/>
</dbReference>
<dbReference type="PROSITE" id="PS50102">
    <property type="entry name" value="RRM"/>
    <property type="match status" value="1"/>
</dbReference>
<name>A0A9P4JQ55_9PLEO</name>
<feature type="compositionally biased region" description="Low complexity" evidence="3">
    <location>
        <begin position="844"/>
        <end position="865"/>
    </location>
</feature>
<feature type="coiled-coil region" evidence="2">
    <location>
        <begin position="978"/>
        <end position="1045"/>
    </location>
</feature>
<feature type="region of interest" description="Disordered" evidence="3">
    <location>
        <begin position="79"/>
        <end position="231"/>
    </location>
</feature>
<evidence type="ECO:0000313" key="6">
    <source>
        <dbReference type="Proteomes" id="UP000799536"/>
    </source>
</evidence>
<feature type="region of interest" description="Disordered" evidence="3">
    <location>
        <begin position="655"/>
        <end position="674"/>
    </location>
</feature>
<feature type="compositionally biased region" description="Polar residues" evidence="3">
    <location>
        <begin position="489"/>
        <end position="501"/>
    </location>
</feature>
<dbReference type="Pfam" id="PF10650">
    <property type="entry name" value="zf-C3H1"/>
    <property type="match status" value="1"/>
</dbReference>
<dbReference type="GO" id="GO:0000178">
    <property type="term" value="C:exosome (RNase complex)"/>
    <property type="evidence" value="ECO:0007669"/>
    <property type="project" value="TreeGrafter"/>
</dbReference>
<evidence type="ECO:0000256" key="2">
    <source>
        <dbReference type="SAM" id="Coils"/>
    </source>
</evidence>
<feature type="domain" description="RRM" evidence="4">
    <location>
        <begin position="584"/>
        <end position="655"/>
    </location>
</feature>
<dbReference type="SMART" id="SM00360">
    <property type="entry name" value="RRM"/>
    <property type="match status" value="1"/>
</dbReference>
<feature type="region of interest" description="Disordered" evidence="3">
    <location>
        <begin position="1196"/>
        <end position="1366"/>
    </location>
</feature>
<feature type="compositionally biased region" description="Pro residues" evidence="3">
    <location>
        <begin position="85"/>
        <end position="97"/>
    </location>
</feature>
<dbReference type="GO" id="GO:0005634">
    <property type="term" value="C:nucleus"/>
    <property type="evidence" value="ECO:0007669"/>
    <property type="project" value="TreeGrafter"/>
</dbReference>
<feature type="compositionally biased region" description="Pro residues" evidence="3">
    <location>
        <begin position="104"/>
        <end position="115"/>
    </location>
</feature>
<dbReference type="CDD" id="cd00590">
    <property type="entry name" value="RRM_SF"/>
    <property type="match status" value="1"/>
</dbReference>
<dbReference type="InterPro" id="IPR035979">
    <property type="entry name" value="RBD_domain_sf"/>
</dbReference>
<feature type="compositionally biased region" description="Acidic residues" evidence="3">
    <location>
        <begin position="788"/>
        <end position="810"/>
    </location>
</feature>
<feature type="region of interest" description="Disordered" evidence="3">
    <location>
        <begin position="902"/>
        <end position="960"/>
    </location>
</feature>
<feature type="region of interest" description="Disordered" evidence="3">
    <location>
        <begin position="725"/>
        <end position="870"/>
    </location>
</feature>
<comment type="caution">
    <text evidence="5">The sequence shown here is derived from an EMBL/GenBank/DDBJ whole genome shotgun (WGS) entry which is preliminary data.</text>
</comment>
<dbReference type="InterPro" id="IPR039278">
    <property type="entry name" value="Red1"/>
</dbReference>
<dbReference type="PANTHER" id="PTHR21563:SF3">
    <property type="entry name" value="ZINC FINGER C3H1 DOMAIN-CONTAINING PROTEIN"/>
    <property type="match status" value="1"/>
</dbReference>
<keyword evidence="6" id="KW-1185">Reference proteome</keyword>
<reference evidence="5" key="1">
    <citation type="journal article" date="2020" name="Stud. Mycol.">
        <title>101 Dothideomycetes genomes: a test case for predicting lifestyles and emergence of pathogens.</title>
        <authorList>
            <person name="Haridas S."/>
            <person name="Albert R."/>
            <person name="Binder M."/>
            <person name="Bloem J."/>
            <person name="Labutti K."/>
            <person name="Salamov A."/>
            <person name="Andreopoulos B."/>
            <person name="Baker S."/>
            <person name="Barry K."/>
            <person name="Bills G."/>
            <person name="Bluhm B."/>
            <person name="Cannon C."/>
            <person name="Castanera R."/>
            <person name="Culley D."/>
            <person name="Daum C."/>
            <person name="Ezra D."/>
            <person name="Gonzalez J."/>
            <person name="Henrissat B."/>
            <person name="Kuo A."/>
            <person name="Liang C."/>
            <person name="Lipzen A."/>
            <person name="Lutzoni F."/>
            <person name="Magnuson J."/>
            <person name="Mondo S."/>
            <person name="Nolan M."/>
            <person name="Ohm R."/>
            <person name="Pangilinan J."/>
            <person name="Park H.-J."/>
            <person name="Ramirez L."/>
            <person name="Alfaro M."/>
            <person name="Sun H."/>
            <person name="Tritt A."/>
            <person name="Yoshinaga Y."/>
            <person name="Zwiers L.-H."/>
            <person name="Turgeon B."/>
            <person name="Goodwin S."/>
            <person name="Spatafora J."/>
            <person name="Crous P."/>
            <person name="Grigoriev I."/>
        </authorList>
    </citation>
    <scope>NUCLEOTIDE SEQUENCE</scope>
    <source>
        <strain evidence="5">ATCC 74209</strain>
    </source>
</reference>
<proteinExistence type="predicted"/>
<feature type="region of interest" description="Disordered" evidence="3">
    <location>
        <begin position="546"/>
        <end position="565"/>
    </location>
</feature>
<feature type="coiled-coil region" evidence="2">
    <location>
        <begin position="870"/>
        <end position="897"/>
    </location>
</feature>
<dbReference type="InterPro" id="IPR000504">
    <property type="entry name" value="RRM_dom"/>
</dbReference>
<accession>A0A9P4JQ55</accession>
<dbReference type="SUPFAM" id="SSF54928">
    <property type="entry name" value="RNA-binding domain, RBD"/>
    <property type="match status" value="1"/>
</dbReference>
<evidence type="ECO:0000313" key="5">
    <source>
        <dbReference type="EMBL" id="KAF2202331.1"/>
    </source>
</evidence>
<feature type="region of interest" description="Disordered" evidence="3">
    <location>
        <begin position="1112"/>
        <end position="1167"/>
    </location>
</feature>
<gene>
    <name evidence="5" type="ORF">GQ43DRAFT_314342</name>
</gene>
<feature type="compositionally biased region" description="Polar residues" evidence="3">
    <location>
        <begin position="119"/>
        <end position="134"/>
    </location>
</feature>
<feature type="region of interest" description="Disordered" evidence="3">
    <location>
        <begin position="1"/>
        <end position="38"/>
    </location>
</feature>
<feature type="compositionally biased region" description="Acidic residues" evidence="3">
    <location>
        <begin position="1224"/>
        <end position="1237"/>
    </location>
</feature>
<feature type="compositionally biased region" description="Low complexity" evidence="3">
    <location>
        <begin position="817"/>
        <end position="829"/>
    </location>
</feature>
<protein>
    <recommendedName>
        <fullName evidence="4">RRM domain-containing protein</fullName>
    </recommendedName>
</protein>
<keyword evidence="1" id="KW-0694">RNA-binding</keyword>
<evidence type="ECO:0000256" key="1">
    <source>
        <dbReference type="PROSITE-ProRule" id="PRU00176"/>
    </source>
</evidence>
<evidence type="ECO:0000256" key="3">
    <source>
        <dbReference type="SAM" id="MobiDB-lite"/>
    </source>
</evidence>
<feature type="compositionally biased region" description="Polar residues" evidence="3">
    <location>
        <begin position="925"/>
        <end position="942"/>
    </location>
</feature>
<dbReference type="PANTHER" id="PTHR21563">
    <property type="entry name" value="ZINC FINGER C3H1 DOMAIN-CONTAINING PROTEIN"/>
    <property type="match status" value="1"/>
</dbReference>
<dbReference type="Gene3D" id="3.30.70.330">
    <property type="match status" value="1"/>
</dbReference>
<feature type="region of interest" description="Disordered" evidence="3">
    <location>
        <begin position="327"/>
        <end position="509"/>
    </location>
</feature>
<dbReference type="EMBL" id="ML993940">
    <property type="protein sequence ID" value="KAF2202331.1"/>
    <property type="molecule type" value="Genomic_DNA"/>
</dbReference>
<dbReference type="OrthoDB" id="1922977at2759"/>